<feature type="transmembrane region" description="Helical" evidence="2">
    <location>
        <begin position="269"/>
        <end position="288"/>
    </location>
</feature>
<organism evidence="3 4">
    <name type="scientific">Microlunatus capsulatus</name>
    <dbReference type="NCBI Taxonomy" id="99117"/>
    <lineage>
        <taxon>Bacteria</taxon>
        <taxon>Bacillati</taxon>
        <taxon>Actinomycetota</taxon>
        <taxon>Actinomycetes</taxon>
        <taxon>Propionibacteriales</taxon>
        <taxon>Propionibacteriaceae</taxon>
        <taxon>Microlunatus</taxon>
    </lineage>
</organism>
<dbReference type="Proteomes" id="UP000758168">
    <property type="component" value="Unassembled WGS sequence"/>
</dbReference>
<feature type="transmembrane region" description="Helical" evidence="2">
    <location>
        <begin position="46"/>
        <end position="65"/>
    </location>
</feature>
<dbReference type="PANTHER" id="PTHR37305:SF1">
    <property type="entry name" value="MEMBRANE PROTEIN"/>
    <property type="match status" value="1"/>
</dbReference>
<dbReference type="EMBL" id="JAGIOB010000001">
    <property type="protein sequence ID" value="MBP2416516.1"/>
    <property type="molecule type" value="Genomic_DNA"/>
</dbReference>
<evidence type="ECO:0000313" key="4">
    <source>
        <dbReference type="Proteomes" id="UP000758168"/>
    </source>
</evidence>
<feature type="transmembrane region" description="Helical" evidence="2">
    <location>
        <begin position="187"/>
        <end position="208"/>
    </location>
</feature>
<dbReference type="Pfam" id="PF12730">
    <property type="entry name" value="ABC2_membrane_4"/>
    <property type="match status" value="1"/>
</dbReference>
<comment type="caution">
    <text evidence="3">The sequence shown here is derived from an EMBL/GenBank/DDBJ whole genome shotgun (WGS) entry which is preliminary data.</text>
</comment>
<sequence length="295" mass="30349">MSAAEVLGTPGAAPRPVPAAAPASPLGWLRFLRSELTIIFGRRRNLAGIGVLAVVPVVLAIAVKVSAPGGGGGPDFISAITGNGLFVAFAALTLEIPIFLPLAVGVIAGDSVAGEANIGTLRYLLTIPAGRTRLLAVKFAAIAISALVAVLVVAVVGTVMGLALFGGGPMTLLSGTQTSMADGLGRLLLTCLYLTVQLAALGAIGLFISTLTEQPIGATVAVVLVNVMMFVLDSISQLSWLHPWLLTHWWTAFGNLLRDPVATEDITRGLVTAAVYAGVFWLAAWARFSGKDVTS</sequence>
<gene>
    <name evidence="3" type="ORF">JOF54_001438</name>
</gene>
<protein>
    <submittedName>
        <fullName evidence="3">ABC-2 type transport system permease protein</fullName>
    </submittedName>
</protein>
<dbReference type="RefSeq" id="WP_210054290.1">
    <property type="nucleotide sequence ID" value="NZ_BAAAMH010000015.1"/>
</dbReference>
<feature type="transmembrane region" description="Helical" evidence="2">
    <location>
        <begin position="85"/>
        <end position="113"/>
    </location>
</feature>
<evidence type="ECO:0000256" key="1">
    <source>
        <dbReference type="SAM" id="MobiDB-lite"/>
    </source>
</evidence>
<accession>A0ABS4Z649</accession>
<feature type="region of interest" description="Disordered" evidence="1">
    <location>
        <begin position="1"/>
        <end position="20"/>
    </location>
</feature>
<reference evidence="3 4" key="1">
    <citation type="submission" date="2021-03" db="EMBL/GenBank/DDBJ databases">
        <title>Sequencing the genomes of 1000 actinobacteria strains.</title>
        <authorList>
            <person name="Klenk H.-P."/>
        </authorList>
    </citation>
    <scope>NUCLEOTIDE SEQUENCE [LARGE SCALE GENOMIC DNA]</scope>
    <source>
        <strain evidence="3 4">DSM 12936</strain>
    </source>
</reference>
<keyword evidence="2" id="KW-0812">Transmembrane</keyword>
<name>A0ABS4Z649_9ACTN</name>
<keyword evidence="4" id="KW-1185">Reference proteome</keyword>
<dbReference type="PANTHER" id="PTHR37305">
    <property type="entry name" value="INTEGRAL MEMBRANE PROTEIN-RELATED"/>
    <property type="match status" value="1"/>
</dbReference>
<proteinExistence type="predicted"/>
<keyword evidence="2" id="KW-0472">Membrane</keyword>
<evidence type="ECO:0000256" key="2">
    <source>
        <dbReference type="SAM" id="Phobius"/>
    </source>
</evidence>
<feature type="transmembrane region" description="Helical" evidence="2">
    <location>
        <begin position="134"/>
        <end position="167"/>
    </location>
</feature>
<feature type="transmembrane region" description="Helical" evidence="2">
    <location>
        <begin position="215"/>
        <end position="232"/>
    </location>
</feature>
<keyword evidence="2" id="KW-1133">Transmembrane helix</keyword>
<evidence type="ECO:0000313" key="3">
    <source>
        <dbReference type="EMBL" id="MBP2416516.1"/>
    </source>
</evidence>